<keyword evidence="9" id="KW-1185">Reference proteome</keyword>
<dbReference type="InterPro" id="IPR016163">
    <property type="entry name" value="Ald_DH_C"/>
</dbReference>
<dbReference type="InterPro" id="IPR044638">
    <property type="entry name" value="ALDH7A1-like"/>
</dbReference>
<dbReference type="SUPFAM" id="SSF53720">
    <property type="entry name" value="ALDH-like"/>
    <property type="match status" value="1"/>
</dbReference>
<dbReference type="Pfam" id="PF00171">
    <property type="entry name" value="Aldedh"/>
    <property type="match status" value="1"/>
</dbReference>
<dbReference type="Proteomes" id="UP001595989">
    <property type="component" value="Unassembled WGS sequence"/>
</dbReference>
<feature type="domain" description="Aldehyde dehydrogenase" evidence="7">
    <location>
        <begin position="19"/>
        <end position="482"/>
    </location>
</feature>
<evidence type="ECO:0000256" key="6">
    <source>
        <dbReference type="RuleBase" id="RU003345"/>
    </source>
</evidence>
<dbReference type="RefSeq" id="WP_390292723.1">
    <property type="nucleotide sequence ID" value="NZ_JBHSFU010000002.1"/>
</dbReference>
<gene>
    <name evidence="8" type="ORF">ACFO3D_01045</name>
</gene>
<evidence type="ECO:0000313" key="9">
    <source>
        <dbReference type="Proteomes" id="UP001595989"/>
    </source>
</evidence>
<dbReference type="InterPro" id="IPR015590">
    <property type="entry name" value="Aldehyde_DH_dom"/>
</dbReference>
<dbReference type="InterPro" id="IPR016162">
    <property type="entry name" value="Ald_DH_N"/>
</dbReference>
<protein>
    <recommendedName>
        <fullName evidence="4">aldehyde dehydrogenase (NAD(+))</fullName>
        <ecNumber evidence="4">1.2.1.3</ecNumber>
    </recommendedName>
</protein>
<comment type="subunit">
    <text evidence="1">Homotetramer.</text>
</comment>
<sequence>MAETLLKADKLKNFINGEWVEVKETTAVVNPANGKTIVEVPLSEGAAVNSAVESAKKAQKEWAQVPAPQRAEVLYRVGQIMKERKERLSQLLTMENGKVIEEARGEVQEGIDMAFYMAGEGRRLFGQTTPAELKDKFAMSQRCPVGVVGIITPWNFPIAIATWKSFPAIVAGNAVVWKPATETPIMAYELAKIFEEAGLPKGIINVVFGKGSTVGDAMVNHKDIRVISFTGSNDTGRSIASKCGEQLKKVSLEMGGKNAVIVMDDADLSLAVEGILWSAFGTSGQRCTACSRVIVHEDVKETLQERLLAEMEKLTIGDGLDESIKVGPIINESGLEKIKKYIEIGKEEGAKLLAGGYELTEDNHAGGNYFAPTLFTDATPEMRIAQEEIFGPVVSLIPVKSFEEAIEVNNGVSYGLSSSIFTSDVNKVFKAQRDLDTGIVYVNAGTTGAEIHLPFGGTKGTGNGHRDSGVQALDVFTEWKAVYVDFSGKLQRAQIDVE</sequence>
<dbReference type="InterPro" id="IPR029510">
    <property type="entry name" value="Ald_DH_CS_GLU"/>
</dbReference>
<comment type="similarity">
    <text evidence="6">Belongs to the aldehyde dehydrogenase family.</text>
</comment>
<feature type="active site" evidence="5">
    <location>
        <position position="253"/>
    </location>
</feature>
<dbReference type="PROSITE" id="PS00687">
    <property type="entry name" value="ALDEHYDE_DEHYDR_GLU"/>
    <property type="match status" value="1"/>
</dbReference>
<evidence type="ECO:0000259" key="7">
    <source>
        <dbReference type="Pfam" id="PF00171"/>
    </source>
</evidence>
<keyword evidence="3" id="KW-0520">NAD</keyword>
<dbReference type="PANTHER" id="PTHR43521">
    <property type="entry name" value="ALPHA-AMINOADIPIC SEMIALDEHYDE DEHYDROGENASE"/>
    <property type="match status" value="1"/>
</dbReference>
<name>A0ABV9DEM3_9BACI</name>
<dbReference type="Gene3D" id="3.40.605.10">
    <property type="entry name" value="Aldehyde Dehydrogenase, Chain A, domain 1"/>
    <property type="match status" value="1"/>
</dbReference>
<accession>A0ABV9DEM3</accession>
<dbReference type="InterPro" id="IPR016160">
    <property type="entry name" value="Ald_DH_CS_CYS"/>
</dbReference>
<dbReference type="CDD" id="cd07131">
    <property type="entry name" value="ALDH_AldH-CAJ73105"/>
    <property type="match status" value="1"/>
</dbReference>
<reference evidence="9" key="1">
    <citation type="journal article" date="2019" name="Int. J. Syst. Evol. Microbiol.">
        <title>The Global Catalogue of Microorganisms (GCM) 10K type strain sequencing project: providing services to taxonomists for standard genome sequencing and annotation.</title>
        <authorList>
            <consortium name="The Broad Institute Genomics Platform"/>
            <consortium name="The Broad Institute Genome Sequencing Center for Infectious Disease"/>
            <person name="Wu L."/>
            <person name="Ma J."/>
        </authorList>
    </citation>
    <scope>NUCLEOTIDE SEQUENCE [LARGE SCALE GENOMIC DNA]</scope>
    <source>
        <strain evidence="9">CGMCC 4.7426</strain>
    </source>
</reference>
<evidence type="ECO:0000313" key="8">
    <source>
        <dbReference type="EMBL" id="MFC4556791.1"/>
    </source>
</evidence>
<evidence type="ECO:0000256" key="5">
    <source>
        <dbReference type="PROSITE-ProRule" id="PRU10007"/>
    </source>
</evidence>
<dbReference type="EC" id="1.2.1.3" evidence="4"/>
<dbReference type="EMBL" id="JBHSFU010000002">
    <property type="protein sequence ID" value="MFC4556791.1"/>
    <property type="molecule type" value="Genomic_DNA"/>
</dbReference>
<dbReference type="Gene3D" id="3.40.309.10">
    <property type="entry name" value="Aldehyde Dehydrogenase, Chain A, domain 2"/>
    <property type="match status" value="1"/>
</dbReference>
<comment type="caution">
    <text evidence="8">The sequence shown here is derived from an EMBL/GenBank/DDBJ whole genome shotgun (WGS) entry which is preliminary data.</text>
</comment>
<organism evidence="8 9">
    <name type="scientific">Virgibacillus kekensis</name>
    <dbReference type="NCBI Taxonomy" id="202261"/>
    <lineage>
        <taxon>Bacteria</taxon>
        <taxon>Bacillati</taxon>
        <taxon>Bacillota</taxon>
        <taxon>Bacilli</taxon>
        <taxon>Bacillales</taxon>
        <taxon>Bacillaceae</taxon>
        <taxon>Virgibacillus</taxon>
    </lineage>
</organism>
<proteinExistence type="inferred from homology"/>
<evidence type="ECO:0000256" key="2">
    <source>
        <dbReference type="ARBA" id="ARBA00023002"/>
    </source>
</evidence>
<dbReference type="PROSITE" id="PS00070">
    <property type="entry name" value="ALDEHYDE_DEHYDR_CYS"/>
    <property type="match status" value="1"/>
</dbReference>
<evidence type="ECO:0000256" key="4">
    <source>
        <dbReference type="ARBA" id="ARBA00024226"/>
    </source>
</evidence>
<dbReference type="InterPro" id="IPR016161">
    <property type="entry name" value="Ald_DH/histidinol_DH"/>
</dbReference>
<evidence type="ECO:0000256" key="3">
    <source>
        <dbReference type="ARBA" id="ARBA00023027"/>
    </source>
</evidence>
<dbReference type="PANTHER" id="PTHR43521:SF1">
    <property type="entry name" value="ALPHA-AMINOADIPIC SEMIALDEHYDE DEHYDROGENASE"/>
    <property type="match status" value="1"/>
</dbReference>
<keyword evidence="2 6" id="KW-0560">Oxidoreductase</keyword>
<evidence type="ECO:0000256" key="1">
    <source>
        <dbReference type="ARBA" id="ARBA00011881"/>
    </source>
</evidence>